<dbReference type="RefSeq" id="WP_085771348.1">
    <property type="nucleotide sequence ID" value="NZ_AP027149.1"/>
</dbReference>
<feature type="signal peptide" evidence="1">
    <location>
        <begin position="1"/>
        <end position="22"/>
    </location>
</feature>
<keyword evidence="1" id="KW-0732">Signal</keyword>
<dbReference type="SUPFAM" id="SSF159245">
    <property type="entry name" value="AttH-like"/>
    <property type="match status" value="1"/>
</dbReference>
<dbReference type="Pfam" id="PF17186">
    <property type="entry name" value="Lipocalin_9"/>
    <property type="match status" value="1"/>
</dbReference>
<dbReference type="Proteomes" id="UP000193978">
    <property type="component" value="Chromosome"/>
</dbReference>
<dbReference type="Gene3D" id="2.40.370.10">
    <property type="entry name" value="AttH-like domain"/>
    <property type="match status" value="2"/>
</dbReference>
<evidence type="ECO:0000313" key="3">
    <source>
        <dbReference type="EMBL" id="ARN81256.1"/>
    </source>
</evidence>
<evidence type="ECO:0000313" key="4">
    <source>
        <dbReference type="Proteomes" id="UP000193978"/>
    </source>
</evidence>
<protein>
    <submittedName>
        <fullName evidence="3">Iron ABC transporter permease</fullName>
    </submittedName>
</protein>
<proteinExistence type="predicted"/>
<feature type="domain" description="AttH" evidence="2">
    <location>
        <begin position="58"/>
        <end position="225"/>
    </location>
</feature>
<name>A0A1W6MUS1_9HYPH</name>
<reference evidence="3 4" key="1">
    <citation type="submission" date="2017-02" db="EMBL/GenBank/DDBJ databases">
        <authorList>
            <person name="Peterson S.W."/>
        </authorList>
    </citation>
    <scope>NUCLEOTIDE SEQUENCE [LARGE SCALE GENOMIC DNA]</scope>
    <source>
        <strain evidence="3 4">S285</strain>
    </source>
</reference>
<feature type="chain" id="PRO_5012868244" evidence="1">
    <location>
        <begin position="23"/>
        <end position="348"/>
    </location>
</feature>
<gene>
    <name evidence="3" type="ORF">B1812_09360</name>
</gene>
<dbReference type="PANTHER" id="PTHR38591:SF1">
    <property type="entry name" value="BLL1000 PROTEIN"/>
    <property type="match status" value="1"/>
</dbReference>
<dbReference type="InterPro" id="IPR023374">
    <property type="entry name" value="AttH-like_dom_sf"/>
</dbReference>
<dbReference type="OrthoDB" id="9770826at2"/>
<dbReference type="STRING" id="655015.B1812_09360"/>
<dbReference type="InterPro" id="IPR010791">
    <property type="entry name" value="AttH_dom"/>
</dbReference>
<dbReference type="EMBL" id="CP019948">
    <property type="protein sequence ID" value="ARN81256.1"/>
    <property type="molecule type" value="Genomic_DNA"/>
</dbReference>
<sequence>MTLDRRRALAALLLLASPKVRAEGYAGLGDKAEGFEPALPGRKLVFPQDHGAHPGFRIEWWYLTANLTGEDGARYGAQWTLFRIALQPGAEGQGWADRNVYMGHAAATSASDHVFASTLARGGVGQAGVSAAPFEAFIDDWSFSQSDGLWRIEAKAPDFAYRLNLLADGPLVLHGDQGFSRKSDQGQASYYYSQPFFRVVEGVITLRGREAKVTGRAWMDHEWASQPMSPDQKGWDWFALHLADGHKLMLFRYRGATNHLAGTWIEPDGATRALSSDEIALTPLEDTAIGDRKLPTRWRATVKSLGLDLETTPLNPRALNGSRNPYWEGPISFRGSHEGEGYLEMTGY</sequence>
<evidence type="ECO:0000259" key="2">
    <source>
        <dbReference type="Pfam" id="PF07143"/>
    </source>
</evidence>
<evidence type="ECO:0000256" key="1">
    <source>
        <dbReference type="SAM" id="SignalP"/>
    </source>
</evidence>
<dbReference type="AlphaFoldDB" id="A0A1W6MUS1"/>
<dbReference type="KEGG" id="mbry:B1812_09360"/>
<accession>A0A1W6MUS1</accession>
<dbReference type="PANTHER" id="PTHR38591">
    <property type="entry name" value="HYDROLASE"/>
    <property type="match status" value="1"/>
</dbReference>
<keyword evidence="4" id="KW-1185">Reference proteome</keyword>
<organism evidence="3 4">
    <name type="scientific">Methylocystis bryophila</name>
    <dbReference type="NCBI Taxonomy" id="655015"/>
    <lineage>
        <taxon>Bacteria</taxon>
        <taxon>Pseudomonadati</taxon>
        <taxon>Pseudomonadota</taxon>
        <taxon>Alphaproteobacteria</taxon>
        <taxon>Hyphomicrobiales</taxon>
        <taxon>Methylocystaceae</taxon>
        <taxon>Methylocystis</taxon>
    </lineage>
</organism>
<dbReference type="Pfam" id="PF07143">
    <property type="entry name" value="CrtC"/>
    <property type="match status" value="1"/>
</dbReference>